<evidence type="ECO:0000256" key="1">
    <source>
        <dbReference type="ARBA" id="ARBA00006247"/>
    </source>
</evidence>
<comment type="caution">
    <text evidence="3">The sequence shown here is derived from an EMBL/GenBank/DDBJ whole genome shotgun (WGS) entry which is preliminary data.</text>
</comment>
<dbReference type="AlphaFoldDB" id="A0A4U7AP60"/>
<organism evidence="3 4">
    <name type="scientific">Elsinoe australis</name>
    <dbReference type="NCBI Taxonomy" id="40998"/>
    <lineage>
        <taxon>Eukaryota</taxon>
        <taxon>Fungi</taxon>
        <taxon>Dikarya</taxon>
        <taxon>Ascomycota</taxon>
        <taxon>Pezizomycotina</taxon>
        <taxon>Dothideomycetes</taxon>
        <taxon>Dothideomycetidae</taxon>
        <taxon>Myriangiales</taxon>
        <taxon>Elsinoaceae</taxon>
        <taxon>Elsinoe</taxon>
    </lineage>
</organism>
<evidence type="ECO:0000259" key="2">
    <source>
        <dbReference type="Pfam" id="PF07687"/>
    </source>
</evidence>
<dbReference type="GO" id="GO:0016787">
    <property type="term" value="F:hydrolase activity"/>
    <property type="evidence" value="ECO:0007669"/>
    <property type="project" value="InterPro"/>
</dbReference>
<comment type="similarity">
    <text evidence="1">Belongs to the peptidase M20A family.</text>
</comment>
<accession>A0A4U7AP60</accession>
<dbReference type="SUPFAM" id="SSF55031">
    <property type="entry name" value="Bacterial exopeptidase dimerisation domain"/>
    <property type="match status" value="1"/>
</dbReference>
<evidence type="ECO:0000313" key="4">
    <source>
        <dbReference type="Proteomes" id="UP000308133"/>
    </source>
</evidence>
<dbReference type="PANTHER" id="PTHR11014">
    <property type="entry name" value="PEPTIDASE M20 FAMILY MEMBER"/>
    <property type="match status" value="1"/>
</dbReference>
<dbReference type="InterPro" id="IPR036264">
    <property type="entry name" value="Bact_exopeptidase_dim_dom"/>
</dbReference>
<evidence type="ECO:0000313" key="3">
    <source>
        <dbReference type="EMBL" id="TKX19913.1"/>
    </source>
</evidence>
<name>A0A4U7AP60_9PEZI</name>
<dbReference type="InterPro" id="IPR011650">
    <property type="entry name" value="Peptidase_M20_dimer"/>
</dbReference>
<feature type="domain" description="Peptidase M20 dimerisation" evidence="2">
    <location>
        <begin position="192"/>
        <end position="281"/>
    </location>
</feature>
<dbReference type="Gene3D" id="3.30.70.360">
    <property type="match status" value="1"/>
</dbReference>
<dbReference type="Pfam" id="PF01546">
    <property type="entry name" value="Peptidase_M20"/>
    <property type="match status" value="1"/>
</dbReference>
<dbReference type="Pfam" id="PF07687">
    <property type="entry name" value="M20_dimer"/>
    <property type="match status" value="1"/>
</dbReference>
<dbReference type="EMBL" id="PTQR01000106">
    <property type="protein sequence ID" value="TKX19913.1"/>
    <property type="molecule type" value="Genomic_DNA"/>
</dbReference>
<gene>
    <name evidence="3" type="ORF">C1H76_8111</name>
</gene>
<dbReference type="InterPro" id="IPR002933">
    <property type="entry name" value="Peptidase_M20"/>
</dbReference>
<dbReference type="Gene3D" id="3.40.630.10">
    <property type="entry name" value="Zn peptidases"/>
    <property type="match status" value="1"/>
</dbReference>
<dbReference type="Proteomes" id="UP000308133">
    <property type="component" value="Unassembled WGS sequence"/>
</dbReference>
<sequence length="421" mass="45930">MAQKRIEEANISGYGEITFQFRPEPTGSTARLSAEPPGREVFDVIENVGGHGTVGVLRNGAGKIVLVYVEMDALPILEEVGLPYASKVRMRDILDGRDGEDAPFMHTCGHDMHTVTLVVAANCLSAARERWIGTLIRLLKPAKECGGGAKAMVGHRLDEWIPLPIISLAQHIVTPGAGVLTLRSGPVLSALDSWHVRVFVRGGHGSDPERCVDPIVLAAHILVRLQSVISREVPPGHVAVIFHAGTKDNIVPDLADMSLSMRTYDSSVRETVLDAVKRVIEFGCEASEPPRSPFIDMVKELGPVINNEDLIERLRSSFEDAFAGEVKVMDRSMSCEGFPYLALNSIPYVYWNLGCINHNLWYKTKSNNKLEEILSHHSSKLAPDLYSSLERGIDALVVAALSSLGKTWIKPTSTTAIDGQG</sequence>
<protein>
    <submittedName>
        <fullName evidence="3">Peptidase dimerization domain-containing protein</fullName>
    </submittedName>
</protein>
<dbReference type="InterPro" id="IPR017439">
    <property type="entry name" value="Amidohydrolase"/>
</dbReference>
<proteinExistence type="inferred from homology"/>
<reference evidence="3 4" key="1">
    <citation type="submission" date="2018-02" db="EMBL/GenBank/DDBJ databases">
        <title>Draft genome sequences of Elsinoe sp., causing black scab on jojoba.</title>
        <authorList>
            <person name="Stodart B."/>
            <person name="Jeffress S."/>
            <person name="Ash G."/>
            <person name="Arun Chinnappa K."/>
        </authorList>
    </citation>
    <scope>NUCLEOTIDE SEQUENCE [LARGE SCALE GENOMIC DNA]</scope>
    <source>
        <strain evidence="3 4">Hillstone_2</strain>
    </source>
</reference>
<dbReference type="PANTHER" id="PTHR11014:SF63">
    <property type="entry name" value="METALLOPEPTIDASE, PUTATIVE (AFU_ORTHOLOGUE AFUA_6G09600)-RELATED"/>
    <property type="match status" value="1"/>
</dbReference>
<dbReference type="SUPFAM" id="SSF53187">
    <property type="entry name" value="Zn-dependent exopeptidases"/>
    <property type="match status" value="1"/>
</dbReference>